<evidence type="ECO:0000313" key="2">
    <source>
        <dbReference type="EMBL" id="CAF3465302.1"/>
    </source>
</evidence>
<keyword evidence="1" id="KW-1133">Transmembrane helix</keyword>
<gene>
    <name evidence="3" type="ORF">FME351_LOCUS29128</name>
    <name evidence="4" type="ORF">GRG538_LOCUS30496</name>
    <name evidence="2" type="ORF">LUA448_LOCUS22956</name>
</gene>
<dbReference type="EMBL" id="CAJNYT010005378">
    <property type="protein sequence ID" value="CAF3735104.1"/>
    <property type="molecule type" value="Genomic_DNA"/>
</dbReference>
<keyword evidence="1" id="KW-0472">Membrane</keyword>
<feature type="transmembrane region" description="Helical" evidence="1">
    <location>
        <begin position="82"/>
        <end position="104"/>
    </location>
</feature>
<dbReference type="Proteomes" id="UP000663833">
    <property type="component" value="Unassembled WGS sequence"/>
</dbReference>
<evidence type="ECO:0000313" key="5">
    <source>
        <dbReference type="Proteomes" id="UP000663869"/>
    </source>
</evidence>
<evidence type="ECO:0000313" key="4">
    <source>
        <dbReference type="EMBL" id="CAF3735104.1"/>
    </source>
</evidence>
<name>A0A818WC00_9BILA</name>
<evidence type="ECO:0000256" key="1">
    <source>
        <dbReference type="SAM" id="Phobius"/>
    </source>
</evidence>
<sequence length="187" mass="21549">MSTEHYHRLSTSASYISSTMSIDDIQILSTSSSLSTSTSSNTTQVVEVIKDLIVRWVCSDIRPFPQLMMMVLENLYKSASDWVYIFFDFIFIEYTVLGSIYGNIDVNDILRGRTVISTHIQSASRSCRQRIKDLLQEPYNSRCLSISPDFWCDKYKQVAYLSVTVVIVDKDFKYYTIGLFCKPFQES</sequence>
<comment type="caution">
    <text evidence="3">The sequence shown here is derived from an EMBL/GenBank/DDBJ whole genome shotgun (WGS) entry which is preliminary data.</text>
</comment>
<reference evidence="3" key="1">
    <citation type="submission" date="2021-02" db="EMBL/GenBank/DDBJ databases">
        <authorList>
            <person name="Nowell W R."/>
        </authorList>
    </citation>
    <scope>NUCLEOTIDE SEQUENCE</scope>
</reference>
<dbReference type="AlphaFoldDB" id="A0A818WC00"/>
<dbReference type="Proteomes" id="UP000663872">
    <property type="component" value="Unassembled WGS sequence"/>
</dbReference>
<protein>
    <submittedName>
        <fullName evidence="3">Uncharacterized protein</fullName>
    </submittedName>
</protein>
<evidence type="ECO:0000313" key="3">
    <source>
        <dbReference type="EMBL" id="CAF3722129.1"/>
    </source>
</evidence>
<keyword evidence="1" id="KW-0812">Transmembrane</keyword>
<accession>A0A818WC00</accession>
<organism evidence="3 5">
    <name type="scientific">Rotaria socialis</name>
    <dbReference type="NCBI Taxonomy" id="392032"/>
    <lineage>
        <taxon>Eukaryota</taxon>
        <taxon>Metazoa</taxon>
        <taxon>Spiralia</taxon>
        <taxon>Gnathifera</taxon>
        <taxon>Rotifera</taxon>
        <taxon>Eurotatoria</taxon>
        <taxon>Bdelloidea</taxon>
        <taxon>Philodinida</taxon>
        <taxon>Philodinidae</taxon>
        <taxon>Rotaria</taxon>
    </lineage>
</organism>
<proteinExistence type="predicted"/>
<dbReference type="EMBL" id="CAJNYU010004051">
    <property type="protein sequence ID" value="CAF3722129.1"/>
    <property type="molecule type" value="Genomic_DNA"/>
</dbReference>
<dbReference type="Proteomes" id="UP000663869">
    <property type="component" value="Unassembled WGS sequence"/>
</dbReference>
<dbReference type="EMBL" id="CAJNYD010002957">
    <property type="protein sequence ID" value="CAF3465302.1"/>
    <property type="molecule type" value="Genomic_DNA"/>
</dbReference>